<comment type="caution">
    <text evidence="2">The sequence shown here is derived from an EMBL/GenBank/DDBJ whole genome shotgun (WGS) entry which is preliminary data.</text>
</comment>
<reference evidence="2 3" key="1">
    <citation type="submission" date="2020-03" db="EMBL/GenBank/DDBJ databases">
        <title>Two novel Motilibacter sp.</title>
        <authorList>
            <person name="Liu S."/>
        </authorList>
    </citation>
    <scope>NUCLEOTIDE SEQUENCE [LARGE SCALE GENOMIC DNA]</scope>
    <source>
        <strain evidence="2 3">E257</strain>
    </source>
</reference>
<dbReference type="Proteomes" id="UP000800981">
    <property type="component" value="Unassembled WGS sequence"/>
</dbReference>
<dbReference type="PANTHER" id="PTHR12697">
    <property type="entry name" value="PBS LYASE HEAT-LIKE PROTEIN"/>
    <property type="match status" value="1"/>
</dbReference>
<evidence type="ECO:0000313" key="3">
    <source>
        <dbReference type="Proteomes" id="UP000800981"/>
    </source>
</evidence>
<keyword evidence="3" id="KW-1185">Reference proteome</keyword>
<sequence>MPSNLQEEARRLGSSLEGSPQMVPTAVPRLAQILQLAAADEMVVEEAVDALGKAWDASAAQALLDAVRLDHPSAAVRLALARALPGGVVTAGPLRDRVVAALTQLSTDEHARVRDWAAFGLGQVEADSPAARDALAARLHDPDPQARCEALLALARTGDHRAVDALLQRLDGADDDLWRQELEAAAVLADPALHEALERLGQEWAGDQDEFTDVLALARARCRPDAAGQAAAAEARTLRAVRAALPAGVTAQLRHAYPRTVVAIAHASLGEIELALWGELENPWAYDATAVLNAVAGTFGGLPADRRR</sequence>
<proteinExistence type="predicted"/>
<dbReference type="InterPro" id="IPR004155">
    <property type="entry name" value="PBS_lyase_HEAT"/>
</dbReference>
<dbReference type="InterPro" id="IPR016024">
    <property type="entry name" value="ARM-type_fold"/>
</dbReference>
<dbReference type="EMBL" id="JAANNP010000001">
    <property type="protein sequence ID" value="NHC12749.1"/>
    <property type="molecule type" value="Genomic_DNA"/>
</dbReference>
<dbReference type="Pfam" id="PF13646">
    <property type="entry name" value="HEAT_2"/>
    <property type="match status" value="1"/>
</dbReference>
<evidence type="ECO:0008006" key="4">
    <source>
        <dbReference type="Google" id="ProtNLM"/>
    </source>
</evidence>
<protein>
    <recommendedName>
        <fullName evidence="4">HEAT repeat protein</fullName>
    </recommendedName>
</protein>
<gene>
    <name evidence="2" type="ORF">G9H71_03010</name>
</gene>
<dbReference type="Gene3D" id="1.25.10.10">
    <property type="entry name" value="Leucine-rich Repeat Variant"/>
    <property type="match status" value="1"/>
</dbReference>
<dbReference type="RefSeq" id="WP_166277610.1">
    <property type="nucleotide sequence ID" value="NZ_JAANNP010000001.1"/>
</dbReference>
<accession>A0ABX0GSU9</accession>
<dbReference type="SUPFAM" id="SSF48371">
    <property type="entry name" value="ARM repeat"/>
    <property type="match status" value="1"/>
</dbReference>
<dbReference type="InterPro" id="IPR011989">
    <property type="entry name" value="ARM-like"/>
</dbReference>
<organism evidence="2 3">
    <name type="scientific">Motilibacter deserti</name>
    <dbReference type="NCBI Taxonomy" id="2714956"/>
    <lineage>
        <taxon>Bacteria</taxon>
        <taxon>Bacillati</taxon>
        <taxon>Actinomycetota</taxon>
        <taxon>Actinomycetes</taxon>
        <taxon>Motilibacterales</taxon>
        <taxon>Motilibacteraceae</taxon>
        <taxon>Motilibacter</taxon>
    </lineage>
</organism>
<evidence type="ECO:0000256" key="1">
    <source>
        <dbReference type="SAM" id="MobiDB-lite"/>
    </source>
</evidence>
<dbReference type="PANTHER" id="PTHR12697:SF5">
    <property type="entry name" value="DEOXYHYPUSINE HYDROXYLASE"/>
    <property type="match status" value="1"/>
</dbReference>
<evidence type="ECO:0000313" key="2">
    <source>
        <dbReference type="EMBL" id="NHC12749.1"/>
    </source>
</evidence>
<name>A0ABX0GSU9_9ACTN</name>
<feature type="region of interest" description="Disordered" evidence="1">
    <location>
        <begin position="1"/>
        <end position="21"/>
    </location>
</feature>
<dbReference type="SMART" id="SM00567">
    <property type="entry name" value="EZ_HEAT"/>
    <property type="match status" value="3"/>
</dbReference>